<accession>A0A098B1M7</accession>
<dbReference type="RefSeq" id="WP_005811258.1">
    <property type="nucleotide sequence ID" value="NZ_CABKQQ010000029.1"/>
</dbReference>
<evidence type="ECO:0000256" key="2">
    <source>
        <dbReference type="ARBA" id="ARBA00022741"/>
    </source>
</evidence>
<dbReference type="AlphaFoldDB" id="A0A098B1M7"/>
<evidence type="ECO:0000256" key="3">
    <source>
        <dbReference type="ARBA" id="ARBA00022840"/>
    </source>
</evidence>
<dbReference type="OrthoDB" id="1805624at2"/>
<evidence type="ECO:0000259" key="4">
    <source>
        <dbReference type="PROSITE" id="PS50893"/>
    </source>
</evidence>
<evidence type="ECO:0000256" key="1">
    <source>
        <dbReference type="ARBA" id="ARBA00022448"/>
    </source>
</evidence>
<feature type="domain" description="ABC transporter" evidence="4">
    <location>
        <begin position="5"/>
        <end position="247"/>
    </location>
</feature>
<protein>
    <submittedName>
        <fullName evidence="6">ABC transporter</fullName>
    </submittedName>
    <submittedName>
        <fullName evidence="5">ATP-binding transport protein NatA</fullName>
    </submittedName>
</protein>
<keyword evidence="1" id="KW-0813">Transport</keyword>
<dbReference type="InterPro" id="IPR003593">
    <property type="entry name" value="AAA+_ATPase"/>
</dbReference>
<keyword evidence="3 5" id="KW-0067">ATP-binding</keyword>
<dbReference type="PROSITE" id="PS50893">
    <property type="entry name" value="ABC_TRANSPORTER_2"/>
    <property type="match status" value="1"/>
</dbReference>
<gene>
    <name evidence="6" type="ORF">AT727_18125</name>
    <name evidence="5" type="ORF">DPCES_2370</name>
</gene>
<keyword evidence="2" id="KW-0547">Nucleotide-binding</keyword>
<dbReference type="PATRIC" id="fig|49338.4.peg.2550"/>
<dbReference type="InterPro" id="IPR003439">
    <property type="entry name" value="ABC_transporter-like_ATP-bd"/>
</dbReference>
<dbReference type="GO" id="GO:0016887">
    <property type="term" value="F:ATP hydrolysis activity"/>
    <property type="evidence" value="ECO:0007669"/>
    <property type="project" value="InterPro"/>
</dbReference>
<dbReference type="EMBL" id="LOCK01000012">
    <property type="protein sequence ID" value="KTE92627.1"/>
    <property type="molecule type" value="Genomic_DNA"/>
</dbReference>
<dbReference type="GO" id="GO:0005524">
    <property type="term" value="F:ATP binding"/>
    <property type="evidence" value="ECO:0007669"/>
    <property type="project" value="UniProtKB-KW"/>
</dbReference>
<dbReference type="SMART" id="SM00382">
    <property type="entry name" value="AAA"/>
    <property type="match status" value="1"/>
</dbReference>
<dbReference type="InterPro" id="IPR017871">
    <property type="entry name" value="ABC_transporter-like_CS"/>
</dbReference>
<dbReference type="InterPro" id="IPR050763">
    <property type="entry name" value="ABC_transporter_ATP-binding"/>
</dbReference>
<dbReference type="SUPFAM" id="SSF52540">
    <property type="entry name" value="P-loop containing nucleoside triphosphate hydrolases"/>
    <property type="match status" value="1"/>
</dbReference>
<name>A0A098B1M7_DESHA</name>
<dbReference type="Gene3D" id="3.40.50.300">
    <property type="entry name" value="P-loop containing nucleotide triphosphate hydrolases"/>
    <property type="match status" value="1"/>
</dbReference>
<dbReference type="Pfam" id="PF00005">
    <property type="entry name" value="ABC_tran"/>
    <property type="match status" value="1"/>
</dbReference>
<dbReference type="InterPro" id="IPR027417">
    <property type="entry name" value="P-loop_NTPase"/>
</dbReference>
<proteinExistence type="predicted"/>
<organism evidence="5">
    <name type="scientific">Desulfitobacterium hafniense</name>
    <name type="common">Desulfitobacterium frappieri</name>
    <dbReference type="NCBI Taxonomy" id="49338"/>
    <lineage>
        <taxon>Bacteria</taxon>
        <taxon>Bacillati</taxon>
        <taxon>Bacillota</taxon>
        <taxon>Clostridia</taxon>
        <taxon>Eubacteriales</taxon>
        <taxon>Desulfitobacteriaceae</taxon>
        <taxon>Desulfitobacterium</taxon>
    </lineage>
</organism>
<evidence type="ECO:0000313" key="7">
    <source>
        <dbReference type="Proteomes" id="UP000054623"/>
    </source>
</evidence>
<dbReference type="PROSITE" id="PS00211">
    <property type="entry name" value="ABC_TRANSPORTER_1"/>
    <property type="match status" value="1"/>
</dbReference>
<sequence length="332" mass="36918">MLTAVNLRKVFVTKEKKGPWRSRKKEVVAVNTLDLAIRPGEIVGLLGINGAGKTTTIKMLSTLLVPTAGSIMVDGTDAVKEPMKVKKRINMIAGGERMLYWRLTARENLAYFGSLYGLSGKALTERIHRLLQAVELEAAADTPVEQYSKGMKQRLQIARGLINNPSYLFLDEPTLGLDAPIAKHLREHIRNLAVKEGKGILLTSHYLTEVEALCERVYIIDQGELVLHDTPKRVIQKVAAGEILSLWVSGLLPATHEHLRQMLVPLEASLTILEQSDGVELRIQSKGEITAQVLKFLFEHGVIPHRLEVEKPKLEDAILKLAGREEKGREKA</sequence>
<evidence type="ECO:0000313" key="5">
    <source>
        <dbReference type="EMBL" id="CDX02257.1"/>
    </source>
</evidence>
<dbReference type="PANTHER" id="PTHR42711:SF18">
    <property type="entry name" value="ABC TRANSPORTER, ATP-BINDING PROTEIN"/>
    <property type="match status" value="1"/>
</dbReference>
<dbReference type="Proteomes" id="UP000054623">
    <property type="component" value="Unassembled WGS sequence"/>
</dbReference>
<reference evidence="6 7" key="2">
    <citation type="submission" date="2015-12" db="EMBL/GenBank/DDBJ databases">
        <title>Draft Genome Sequence of Desulfitobacterium hafniense Strain DH, a Sulfate-reducing Bacterium Isolated from Paddy Soils.</title>
        <authorList>
            <person name="Bao P."/>
            <person name="Zhang X."/>
            <person name="Li G."/>
        </authorList>
    </citation>
    <scope>NUCLEOTIDE SEQUENCE [LARGE SCALE GENOMIC DNA]</scope>
    <source>
        <strain evidence="6 7">DH</strain>
    </source>
</reference>
<dbReference type="PANTHER" id="PTHR42711">
    <property type="entry name" value="ABC TRANSPORTER ATP-BINDING PROTEIN"/>
    <property type="match status" value="1"/>
</dbReference>
<reference evidence="5" key="1">
    <citation type="submission" date="2014-07" db="EMBL/GenBank/DDBJ databases">
        <authorList>
            <person name="Hornung V.Bastian."/>
        </authorList>
    </citation>
    <scope>NUCLEOTIDE SEQUENCE</scope>
    <source>
        <strain evidence="5">PCE-S</strain>
    </source>
</reference>
<dbReference type="EMBL" id="LK996017">
    <property type="protein sequence ID" value="CDX02257.1"/>
    <property type="molecule type" value="Genomic_DNA"/>
</dbReference>
<evidence type="ECO:0000313" key="6">
    <source>
        <dbReference type="EMBL" id="KTE92627.1"/>
    </source>
</evidence>